<evidence type="ECO:0000256" key="1">
    <source>
        <dbReference type="ARBA" id="ARBA00022679"/>
    </source>
</evidence>
<organism evidence="4 5">
    <name type="scientific">Mycolicibacterium peregrinum</name>
    <name type="common">Mycobacterium peregrinum</name>
    <dbReference type="NCBI Taxonomy" id="43304"/>
    <lineage>
        <taxon>Bacteria</taxon>
        <taxon>Bacillati</taxon>
        <taxon>Actinomycetota</taxon>
        <taxon>Actinomycetes</taxon>
        <taxon>Mycobacteriales</taxon>
        <taxon>Mycobacteriaceae</taxon>
        <taxon>Mycolicibacterium</taxon>
    </lineage>
</organism>
<dbReference type="PANTHER" id="PTHR10434:SF55">
    <property type="entry name" value="POSSIBLE ACYLTRANSFERASE"/>
    <property type="match status" value="1"/>
</dbReference>
<dbReference type="AlphaFoldDB" id="A0A4Z0HM50"/>
<comment type="caution">
    <text evidence="4">The sequence shown here is derived from an EMBL/GenBank/DDBJ whole genome shotgun (WGS) entry which is preliminary data.</text>
</comment>
<evidence type="ECO:0000313" key="5">
    <source>
        <dbReference type="Proteomes" id="UP000297792"/>
    </source>
</evidence>
<keyword evidence="5" id="KW-1185">Reference proteome</keyword>
<dbReference type="SUPFAM" id="SSF69593">
    <property type="entry name" value="Glycerol-3-phosphate (1)-acyltransferase"/>
    <property type="match status" value="1"/>
</dbReference>
<dbReference type="GO" id="GO:0003841">
    <property type="term" value="F:1-acylglycerol-3-phosphate O-acyltransferase activity"/>
    <property type="evidence" value="ECO:0007669"/>
    <property type="project" value="TreeGrafter"/>
</dbReference>
<dbReference type="EMBL" id="RWKA01000007">
    <property type="protein sequence ID" value="TGB42064.1"/>
    <property type="molecule type" value="Genomic_DNA"/>
</dbReference>
<dbReference type="CDD" id="cd07989">
    <property type="entry name" value="LPLAT_AGPAT-like"/>
    <property type="match status" value="1"/>
</dbReference>
<accession>A0A4Z0HM50</accession>
<keyword evidence="2 4" id="KW-0012">Acyltransferase</keyword>
<protein>
    <submittedName>
        <fullName evidence="4">1-acyl-sn-glycerol-3-phosphate acyltransferase</fullName>
    </submittedName>
</protein>
<evidence type="ECO:0000313" key="4">
    <source>
        <dbReference type="EMBL" id="TGB42064.1"/>
    </source>
</evidence>
<dbReference type="Proteomes" id="UP000297792">
    <property type="component" value="Unassembled WGS sequence"/>
</dbReference>
<dbReference type="InterPro" id="IPR002123">
    <property type="entry name" value="Plipid/glycerol_acylTrfase"/>
</dbReference>
<dbReference type="PANTHER" id="PTHR10434">
    <property type="entry name" value="1-ACYL-SN-GLYCEROL-3-PHOSPHATE ACYLTRANSFERASE"/>
    <property type="match status" value="1"/>
</dbReference>
<dbReference type="SMART" id="SM00563">
    <property type="entry name" value="PlsC"/>
    <property type="match status" value="1"/>
</dbReference>
<dbReference type="GO" id="GO:0006654">
    <property type="term" value="P:phosphatidic acid biosynthetic process"/>
    <property type="evidence" value="ECO:0007669"/>
    <property type="project" value="TreeGrafter"/>
</dbReference>
<proteinExistence type="predicted"/>
<evidence type="ECO:0000256" key="2">
    <source>
        <dbReference type="ARBA" id="ARBA00023315"/>
    </source>
</evidence>
<keyword evidence="1 4" id="KW-0808">Transferase</keyword>
<reference evidence="4 5" key="1">
    <citation type="submission" date="2018-12" db="EMBL/GenBank/DDBJ databases">
        <title>Draft genome sequences of Mycolicibacterium peregrinum isolated from a pig with lymphadenitis and from soil on the same Japanese pig farm.</title>
        <authorList>
            <person name="Komatsu T."/>
            <person name="Ohya K."/>
            <person name="Sawai K."/>
            <person name="Odoi J.O."/>
            <person name="Otsu K."/>
            <person name="Ota A."/>
            <person name="Ito T."/>
            <person name="Kawai M."/>
            <person name="Maruyama F."/>
        </authorList>
    </citation>
    <scope>NUCLEOTIDE SEQUENCE [LARGE SCALE GENOMIC DNA]</scope>
    <source>
        <strain evidence="4 5">138</strain>
    </source>
</reference>
<feature type="domain" description="Phospholipid/glycerol acyltransferase" evidence="3">
    <location>
        <begin position="37"/>
        <end position="151"/>
    </location>
</feature>
<gene>
    <name evidence="4" type="ORF">EJD98_14865</name>
</gene>
<sequence length="272" mass="29003">MEPVFRSLEIAAGLVVRATGTRITFRGLDNLPTTGGAVVAINHTSYVDFLPAALAATERGRRMRFMIKAEMEQVKPVGYLIKHTGTIPVDRRAGAGAYSAAVEALRRGELVGVYPEATISRSFELKDFKTGAARMALESGVPIIPLIVWGAQRIWTKDHPKSLGRKKIPVSVAVGEPIWASGSVTQIDDTLRAAMSALLEQTHQGYAEPAGAYWVPNRLGGSAPTPAEAKLLDEAELAERARKRASEATGNNGRASEATGNNGRASEATGNN</sequence>
<name>A0A4Z0HM50_MYCPR</name>
<dbReference type="Pfam" id="PF01553">
    <property type="entry name" value="Acyltransferase"/>
    <property type="match status" value="1"/>
</dbReference>
<dbReference type="RefSeq" id="WP_135361118.1">
    <property type="nucleotide sequence ID" value="NZ_RWJZ01000011.1"/>
</dbReference>
<dbReference type="GO" id="GO:0005886">
    <property type="term" value="C:plasma membrane"/>
    <property type="evidence" value="ECO:0007669"/>
    <property type="project" value="TreeGrafter"/>
</dbReference>
<evidence type="ECO:0000259" key="3">
    <source>
        <dbReference type="SMART" id="SM00563"/>
    </source>
</evidence>